<gene>
    <name evidence="2" type="ORF">GCM10007173_06920</name>
</gene>
<keyword evidence="1" id="KW-1133">Transmembrane helix</keyword>
<keyword evidence="3" id="KW-1185">Reference proteome</keyword>
<evidence type="ECO:0000313" key="2">
    <source>
        <dbReference type="EMBL" id="GGJ50982.1"/>
    </source>
</evidence>
<feature type="transmembrane region" description="Helical" evidence="1">
    <location>
        <begin position="310"/>
        <end position="329"/>
    </location>
</feature>
<dbReference type="Pfam" id="PF02447">
    <property type="entry name" value="GntP_permease"/>
    <property type="match status" value="1"/>
</dbReference>
<proteinExistence type="predicted"/>
<evidence type="ECO:0000313" key="3">
    <source>
        <dbReference type="Proteomes" id="UP000606115"/>
    </source>
</evidence>
<dbReference type="PANTHER" id="PTHR30354">
    <property type="entry name" value="GNT FAMILY GLUCONATE TRANSPORTER"/>
    <property type="match status" value="1"/>
</dbReference>
<feature type="transmembrane region" description="Helical" evidence="1">
    <location>
        <begin position="29"/>
        <end position="48"/>
    </location>
</feature>
<keyword evidence="1" id="KW-0812">Transmembrane</keyword>
<organism evidence="2 3">
    <name type="scientific">Glutamicibacter ardleyensis</name>
    <dbReference type="NCBI Taxonomy" id="225894"/>
    <lineage>
        <taxon>Bacteria</taxon>
        <taxon>Bacillati</taxon>
        <taxon>Actinomycetota</taxon>
        <taxon>Actinomycetes</taxon>
        <taxon>Micrococcales</taxon>
        <taxon>Micrococcaceae</taxon>
        <taxon>Glutamicibacter</taxon>
    </lineage>
</organism>
<feature type="transmembrane region" description="Helical" evidence="1">
    <location>
        <begin position="364"/>
        <end position="384"/>
    </location>
</feature>
<feature type="transmembrane region" description="Helical" evidence="1">
    <location>
        <begin position="234"/>
        <end position="252"/>
    </location>
</feature>
<feature type="transmembrane region" description="Helical" evidence="1">
    <location>
        <begin position="272"/>
        <end position="290"/>
    </location>
</feature>
<feature type="transmembrane region" description="Helical" evidence="1">
    <location>
        <begin position="429"/>
        <end position="452"/>
    </location>
</feature>
<evidence type="ECO:0000256" key="1">
    <source>
        <dbReference type="SAM" id="Phobius"/>
    </source>
</evidence>
<feature type="transmembrane region" description="Helical" evidence="1">
    <location>
        <begin position="335"/>
        <end position="357"/>
    </location>
</feature>
<dbReference type="RefSeq" id="WP_188683700.1">
    <property type="nucleotide sequence ID" value="NZ_BMKX01000001.1"/>
</dbReference>
<feature type="transmembrane region" description="Helical" evidence="1">
    <location>
        <begin position="174"/>
        <end position="196"/>
    </location>
</feature>
<dbReference type="InterPro" id="IPR003474">
    <property type="entry name" value="Glcn_transporter"/>
</dbReference>
<dbReference type="GeneID" id="303303085"/>
<dbReference type="Proteomes" id="UP000606115">
    <property type="component" value="Unassembled WGS sequence"/>
</dbReference>
<dbReference type="PANTHER" id="PTHR30354:SF11">
    <property type="entry name" value="PERMEASE"/>
    <property type="match status" value="1"/>
</dbReference>
<feature type="transmembrane region" description="Helical" evidence="1">
    <location>
        <begin position="100"/>
        <end position="122"/>
    </location>
</feature>
<sequence>MYELLVLLILVAGIVLVTARWKVSPFLALIGAAILAAFAYQIPVAEVASTVTTAFGNTMGNIGLVILFGTMIGIILERSGAAISMADALIKVLGTRFPNLTLSIIGYIVSIPVFCDSGYVVLNSLRKAITLRTGVSGLATSVALMTGLYATHTMVPPTPGPLAAAESIGIADNLGLIIAVGLPVAAISAMAGLFYANSFSKKSWTPLPEEDHDDLTEQSYEELRASYGKLPAPLLAFLPIIVPLLLICGASVAKLPSHPLGEGAALETLSFLGTPVIALIFGLLAASLLLRGNQKLVDFNEQMHDAVRTAAPILLITGAGASLGAVLAASKLTTILSDSLSGLGIGLAVPFLIAAALKSAQGSSTVSMVTTSALVAPMLGSLGLSTDMGMVLTVLAIGAGAMVVSHANDSYFWVVSQLSRIPVITAYKTLSVATAIQGTAGFITVWILGAILL</sequence>
<name>A0ABQ2DA80_9MICC</name>
<reference evidence="3" key="1">
    <citation type="journal article" date="2019" name="Int. J. Syst. Evol. Microbiol.">
        <title>The Global Catalogue of Microorganisms (GCM) 10K type strain sequencing project: providing services to taxonomists for standard genome sequencing and annotation.</title>
        <authorList>
            <consortium name="The Broad Institute Genomics Platform"/>
            <consortium name="The Broad Institute Genome Sequencing Center for Infectious Disease"/>
            <person name="Wu L."/>
            <person name="Ma J."/>
        </authorList>
    </citation>
    <scope>NUCLEOTIDE SEQUENCE [LARGE SCALE GENOMIC DNA]</scope>
    <source>
        <strain evidence="3">CGMCC 1.3685</strain>
    </source>
</reference>
<protein>
    <submittedName>
        <fullName evidence="2">Transporter</fullName>
    </submittedName>
</protein>
<dbReference type="EMBL" id="BMKX01000001">
    <property type="protein sequence ID" value="GGJ50982.1"/>
    <property type="molecule type" value="Genomic_DNA"/>
</dbReference>
<feature type="transmembrane region" description="Helical" evidence="1">
    <location>
        <begin position="390"/>
        <end position="408"/>
    </location>
</feature>
<keyword evidence="1" id="KW-0472">Membrane</keyword>
<comment type="caution">
    <text evidence="2">The sequence shown here is derived from an EMBL/GenBank/DDBJ whole genome shotgun (WGS) entry which is preliminary data.</text>
</comment>
<accession>A0ABQ2DA80</accession>
<feature type="transmembrane region" description="Helical" evidence="1">
    <location>
        <begin position="60"/>
        <end position="80"/>
    </location>
</feature>
<feature type="transmembrane region" description="Helical" evidence="1">
    <location>
        <begin position="134"/>
        <end position="154"/>
    </location>
</feature>